<dbReference type="PROSITE" id="PS50097">
    <property type="entry name" value="BTB"/>
    <property type="match status" value="1"/>
</dbReference>
<feature type="domain" description="BTB" evidence="2">
    <location>
        <begin position="13"/>
        <end position="82"/>
    </location>
</feature>
<keyword evidence="4" id="KW-1185">Reference proteome</keyword>
<dbReference type="InterPro" id="IPR011333">
    <property type="entry name" value="SKP1/BTB/POZ_sf"/>
</dbReference>
<accession>A0AAV2I6T8</accession>
<dbReference type="SUPFAM" id="SSF54695">
    <property type="entry name" value="POZ domain"/>
    <property type="match status" value="1"/>
</dbReference>
<dbReference type="Pfam" id="PF00651">
    <property type="entry name" value="BTB"/>
    <property type="match status" value="1"/>
</dbReference>
<sequence length="716" mass="78794">MDFSKFRESGDLSDLTVVVESHEHRLHRFPLYARSDFFCELTRTKPGNADPSRVELKDFPGGNDVFVQVADFCYNMPLNITKNNVVQIRCAAEYLKMAGPGNLADVADKFLKDSFATARLNRSVVSISSLLVQCNKIGQLAQDAGIVELCTDAFIECWAKPSGAMVHIGSGRTFSGVSKLKESKSAFTRIQDSTPPGQMSSDKLEEASVKCLMSLRSGWFVRILTKAKDKGISLQELGALAVNFISCHLNLETHKNGISQSIVMSSAAGSSERVDVSTDSGAKDADASPRPGTDKQGLTTTITFMTEISDLTTSPVSDFPKVTEDIGEVIDRVLLALPEKAYSLPSVTMEWLTKIIRVATAHSCQCRGLLVSMAAEMMAKLEPEELCAVSPSVLHDVVVDLDSETSSGLQKERACKLVDTYMGQMTSKGILTAETFRLLASATNTATRTSHDPLFEVLEFVLKSETDKLTPAQRTELTELVNFDLLSETSLQKALEDEIVPASTVARSSIKLCSRLRSELASVKYIAESQEEDLHKYQGSSAHAGTGKYPSSAAEVTRHFSSYALRDRNLDSGYADTSETSRGRSPAELLLAAELETSEHLHSSDPLRAAQSLLTAARHKLAVPVYTGYRPTHLSRLLPTSPAVLPYVYHPHNSSRDAVEHDISLEEELEFKYDRSFRSLDPRVRHHRLWGHQLASQSGNAQKSGTYFPYTNYHRF</sequence>
<protein>
    <recommendedName>
        <fullName evidence="2">BTB domain-containing protein</fullName>
    </recommendedName>
</protein>
<dbReference type="SMART" id="SM00225">
    <property type="entry name" value="BTB"/>
    <property type="match status" value="1"/>
</dbReference>
<gene>
    <name evidence="3" type="ORF">GSLYS_00014181001</name>
</gene>
<feature type="region of interest" description="Disordered" evidence="1">
    <location>
        <begin position="273"/>
        <end position="297"/>
    </location>
</feature>
<dbReference type="EMBL" id="CAXITT010000386">
    <property type="protein sequence ID" value="CAL1540532.1"/>
    <property type="molecule type" value="Genomic_DNA"/>
</dbReference>
<evidence type="ECO:0000259" key="2">
    <source>
        <dbReference type="PROSITE" id="PS50097"/>
    </source>
</evidence>
<dbReference type="Gene3D" id="3.30.710.10">
    <property type="entry name" value="Potassium Channel Kv1.1, Chain A"/>
    <property type="match status" value="1"/>
</dbReference>
<evidence type="ECO:0000256" key="1">
    <source>
        <dbReference type="SAM" id="MobiDB-lite"/>
    </source>
</evidence>
<dbReference type="InterPro" id="IPR000210">
    <property type="entry name" value="BTB/POZ_dom"/>
</dbReference>
<dbReference type="AlphaFoldDB" id="A0AAV2I6T8"/>
<proteinExistence type="predicted"/>
<dbReference type="Proteomes" id="UP001497497">
    <property type="component" value="Unassembled WGS sequence"/>
</dbReference>
<comment type="caution">
    <text evidence="3">The sequence shown here is derived from an EMBL/GenBank/DDBJ whole genome shotgun (WGS) entry which is preliminary data.</text>
</comment>
<dbReference type="PANTHER" id="PTHR32370">
    <property type="entry name" value="OS12G0117600 PROTEIN"/>
    <property type="match status" value="1"/>
</dbReference>
<reference evidence="3 4" key="1">
    <citation type="submission" date="2024-04" db="EMBL/GenBank/DDBJ databases">
        <authorList>
            <consortium name="Genoscope - CEA"/>
            <person name="William W."/>
        </authorList>
    </citation>
    <scope>NUCLEOTIDE SEQUENCE [LARGE SCALE GENOMIC DNA]</scope>
</reference>
<name>A0AAV2I6T8_LYMST</name>
<organism evidence="3 4">
    <name type="scientific">Lymnaea stagnalis</name>
    <name type="common">Great pond snail</name>
    <name type="synonym">Helix stagnalis</name>
    <dbReference type="NCBI Taxonomy" id="6523"/>
    <lineage>
        <taxon>Eukaryota</taxon>
        <taxon>Metazoa</taxon>
        <taxon>Spiralia</taxon>
        <taxon>Lophotrochozoa</taxon>
        <taxon>Mollusca</taxon>
        <taxon>Gastropoda</taxon>
        <taxon>Heterobranchia</taxon>
        <taxon>Euthyneura</taxon>
        <taxon>Panpulmonata</taxon>
        <taxon>Hygrophila</taxon>
        <taxon>Lymnaeoidea</taxon>
        <taxon>Lymnaeidae</taxon>
        <taxon>Lymnaea</taxon>
    </lineage>
</organism>
<dbReference type="InterPro" id="IPR043454">
    <property type="entry name" value="NPH3/RPT2-like"/>
</dbReference>
<feature type="compositionally biased region" description="Basic and acidic residues" evidence="1">
    <location>
        <begin position="273"/>
        <end position="287"/>
    </location>
</feature>
<evidence type="ECO:0000313" key="3">
    <source>
        <dbReference type="EMBL" id="CAL1540532.1"/>
    </source>
</evidence>
<evidence type="ECO:0000313" key="4">
    <source>
        <dbReference type="Proteomes" id="UP001497497"/>
    </source>
</evidence>